<evidence type="ECO:0000313" key="1">
    <source>
        <dbReference type="EnsemblProtists" id="PYU1_T010153"/>
    </source>
</evidence>
<organism evidence="1 2">
    <name type="scientific">Globisporangium ultimum (strain ATCC 200006 / CBS 805.95 / DAOM BR144)</name>
    <name type="common">Pythium ultimum</name>
    <dbReference type="NCBI Taxonomy" id="431595"/>
    <lineage>
        <taxon>Eukaryota</taxon>
        <taxon>Sar</taxon>
        <taxon>Stramenopiles</taxon>
        <taxon>Oomycota</taxon>
        <taxon>Peronosporomycetes</taxon>
        <taxon>Pythiales</taxon>
        <taxon>Pythiaceae</taxon>
        <taxon>Globisporangium</taxon>
    </lineage>
</organism>
<dbReference type="Proteomes" id="UP000019132">
    <property type="component" value="Unassembled WGS sequence"/>
</dbReference>
<dbReference type="HOGENOM" id="CLU_151696_0_0_1"/>
<dbReference type="InParanoid" id="K3WYV4"/>
<dbReference type="AlphaFoldDB" id="K3WYV4"/>
<reference evidence="1" key="3">
    <citation type="submission" date="2015-02" db="UniProtKB">
        <authorList>
            <consortium name="EnsemblProtists"/>
        </authorList>
    </citation>
    <scope>IDENTIFICATION</scope>
    <source>
        <strain evidence="1">DAOM BR144</strain>
    </source>
</reference>
<accession>K3WYV4</accession>
<name>K3WYV4_GLOUD</name>
<sequence length="66" mass="7519">MILNGLSLIAIEDTSVIVMMKLLHVRFRTVHVYDVDGHKLKQTTRVVYPDTISWSDLLHLNASILS</sequence>
<reference evidence="2" key="2">
    <citation type="submission" date="2010-04" db="EMBL/GenBank/DDBJ databases">
        <authorList>
            <person name="Buell R."/>
            <person name="Hamilton J."/>
            <person name="Hostetler J."/>
        </authorList>
    </citation>
    <scope>NUCLEOTIDE SEQUENCE [LARGE SCALE GENOMIC DNA]</scope>
    <source>
        <strain evidence="2">DAOM:BR144</strain>
    </source>
</reference>
<keyword evidence="2" id="KW-1185">Reference proteome</keyword>
<protein>
    <submittedName>
        <fullName evidence="1">Uncharacterized protein</fullName>
    </submittedName>
</protein>
<dbReference type="VEuPathDB" id="FungiDB:PYU1_G010133"/>
<evidence type="ECO:0000313" key="2">
    <source>
        <dbReference type="Proteomes" id="UP000019132"/>
    </source>
</evidence>
<proteinExistence type="predicted"/>
<reference evidence="2" key="1">
    <citation type="journal article" date="2010" name="Genome Biol.">
        <title>Genome sequence of the necrotrophic plant pathogen Pythium ultimum reveals original pathogenicity mechanisms and effector repertoire.</title>
        <authorList>
            <person name="Levesque C.A."/>
            <person name="Brouwer H."/>
            <person name="Cano L."/>
            <person name="Hamilton J.P."/>
            <person name="Holt C."/>
            <person name="Huitema E."/>
            <person name="Raffaele S."/>
            <person name="Robideau G.P."/>
            <person name="Thines M."/>
            <person name="Win J."/>
            <person name="Zerillo M.M."/>
            <person name="Beakes G.W."/>
            <person name="Boore J.L."/>
            <person name="Busam D."/>
            <person name="Dumas B."/>
            <person name="Ferriera S."/>
            <person name="Fuerstenberg S.I."/>
            <person name="Gachon C.M."/>
            <person name="Gaulin E."/>
            <person name="Govers F."/>
            <person name="Grenville-Briggs L."/>
            <person name="Horner N."/>
            <person name="Hostetler J."/>
            <person name="Jiang R.H."/>
            <person name="Johnson J."/>
            <person name="Krajaejun T."/>
            <person name="Lin H."/>
            <person name="Meijer H.J."/>
            <person name="Moore B."/>
            <person name="Morris P."/>
            <person name="Phuntmart V."/>
            <person name="Puiu D."/>
            <person name="Shetty J."/>
            <person name="Stajich J.E."/>
            <person name="Tripathy S."/>
            <person name="Wawra S."/>
            <person name="van West P."/>
            <person name="Whitty B.R."/>
            <person name="Coutinho P.M."/>
            <person name="Henrissat B."/>
            <person name="Martin F."/>
            <person name="Thomas P.D."/>
            <person name="Tyler B.M."/>
            <person name="De Vries R.P."/>
            <person name="Kamoun S."/>
            <person name="Yandell M."/>
            <person name="Tisserat N."/>
            <person name="Buell C.R."/>
        </authorList>
    </citation>
    <scope>NUCLEOTIDE SEQUENCE</scope>
    <source>
        <strain evidence="2">DAOM:BR144</strain>
    </source>
</reference>
<dbReference type="EnsemblProtists" id="PYU1_T010153">
    <property type="protein sequence ID" value="PYU1_T010153"/>
    <property type="gene ID" value="PYU1_G010133"/>
</dbReference>
<dbReference type="EMBL" id="GL376623">
    <property type="status" value="NOT_ANNOTATED_CDS"/>
    <property type="molecule type" value="Genomic_DNA"/>
</dbReference>
<dbReference type="STRING" id="431595.K3WYV4"/>